<feature type="domain" description="Transcription regulator PadR N-terminal" evidence="1">
    <location>
        <begin position="14"/>
        <end position="82"/>
    </location>
</feature>
<evidence type="ECO:0000313" key="3">
    <source>
        <dbReference type="EMBL" id="MFD1716208.1"/>
    </source>
</evidence>
<dbReference type="EMBL" id="JBHUEE010000001">
    <property type="protein sequence ID" value="MFD1716208.1"/>
    <property type="molecule type" value="Genomic_DNA"/>
</dbReference>
<dbReference type="Gene3D" id="6.10.140.190">
    <property type="match status" value="1"/>
</dbReference>
<dbReference type="PANTHER" id="PTHR43252">
    <property type="entry name" value="TRANSCRIPTIONAL REGULATOR YQJI"/>
    <property type="match status" value="1"/>
</dbReference>
<name>A0ABW4KXQ8_9MICO</name>
<reference evidence="4" key="1">
    <citation type="journal article" date="2019" name="Int. J. Syst. Evol. Microbiol.">
        <title>The Global Catalogue of Microorganisms (GCM) 10K type strain sequencing project: providing services to taxonomists for standard genome sequencing and annotation.</title>
        <authorList>
            <consortium name="The Broad Institute Genomics Platform"/>
            <consortium name="The Broad Institute Genome Sequencing Center for Infectious Disease"/>
            <person name="Wu L."/>
            <person name="Ma J."/>
        </authorList>
    </citation>
    <scope>NUCLEOTIDE SEQUENCE [LARGE SCALE GENOMIC DNA]</scope>
    <source>
        <strain evidence="4">JCM 17130</strain>
    </source>
</reference>
<dbReference type="InterPro" id="IPR005149">
    <property type="entry name" value="Tscrpt_reg_PadR_N"/>
</dbReference>
<dbReference type="Pfam" id="PF03551">
    <property type="entry name" value="PadR"/>
    <property type="match status" value="1"/>
</dbReference>
<evidence type="ECO:0000259" key="2">
    <source>
        <dbReference type="Pfam" id="PF10400"/>
    </source>
</evidence>
<organism evidence="3 4">
    <name type="scientific">Georgenia deserti</name>
    <dbReference type="NCBI Taxonomy" id="2093781"/>
    <lineage>
        <taxon>Bacteria</taxon>
        <taxon>Bacillati</taxon>
        <taxon>Actinomycetota</taxon>
        <taxon>Actinomycetes</taxon>
        <taxon>Micrococcales</taxon>
        <taxon>Bogoriellaceae</taxon>
        <taxon>Georgenia</taxon>
    </lineage>
</organism>
<protein>
    <submittedName>
        <fullName evidence="3">PadR family transcriptional regulator</fullName>
    </submittedName>
</protein>
<proteinExistence type="predicted"/>
<evidence type="ECO:0000259" key="1">
    <source>
        <dbReference type="Pfam" id="PF03551"/>
    </source>
</evidence>
<dbReference type="Proteomes" id="UP001597277">
    <property type="component" value="Unassembled WGS sequence"/>
</dbReference>
<evidence type="ECO:0000313" key="4">
    <source>
        <dbReference type="Proteomes" id="UP001597277"/>
    </source>
</evidence>
<dbReference type="Pfam" id="PF10400">
    <property type="entry name" value="Vir_act_alpha_C"/>
    <property type="match status" value="1"/>
</dbReference>
<dbReference type="InterPro" id="IPR018309">
    <property type="entry name" value="Tscrpt_reg_PadR_C"/>
</dbReference>
<keyword evidence="4" id="KW-1185">Reference proteome</keyword>
<comment type="caution">
    <text evidence="3">The sequence shown here is derived from an EMBL/GenBank/DDBJ whole genome shotgun (WGS) entry which is preliminary data.</text>
</comment>
<dbReference type="Gene3D" id="1.10.10.10">
    <property type="entry name" value="Winged helix-like DNA-binding domain superfamily/Winged helix DNA-binding domain"/>
    <property type="match status" value="1"/>
</dbReference>
<sequence length="189" mass="21781">MPSPDQVSVTAGALLGLLNERSMTGWELVEEAWSRVGNFWTIQRSQAYRELAQLERRGFAEALPAEGRGRRRYRITDSGRQAYLDWLERSPGEENVRVPFLLTVAFADDVPEERFHELLDDQRRRHEDRLTRYEAWREELASDTSDRGRGRLATLALGIHYERAALAWLDELPSYLAGTRDAPGRDAEH</sequence>
<feature type="domain" description="Transcription regulator PadR C-terminal" evidence="2">
    <location>
        <begin position="96"/>
        <end position="172"/>
    </location>
</feature>
<dbReference type="InterPro" id="IPR036390">
    <property type="entry name" value="WH_DNA-bd_sf"/>
</dbReference>
<accession>A0ABW4KXQ8</accession>
<dbReference type="SUPFAM" id="SSF46785">
    <property type="entry name" value="Winged helix' DNA-binding domain"/>
    <property type="match status" value="1"/>
</dbReference>
<dbReference type="PANTHER" id="PTHR43252:SF4">
    <property type="entry name" value="TRANSCRIPTIONAL REGULATORY PROTEIN"/>
    <property type="match status" value="1"/>
</dbReference>
<dbReference type="RefSeq" id="WP_388001659.1">
    <property type="nucleotide sequence ID" value="NZ_JBHUEE010000001.1"/>
</dbReference>
<gene>
    <name evidence="3" type="ORF">ACFSE6_00035</name>
</gene>
<dbReference type="InterPro" id="IPR036388">
    <property type="entry name" value="WH-like_DNA-bd_sf"/>
</dbReference>